<reference evidence="2 3" key="1">
    <citation type="journal article" date="2024" name="Appl. Environ. Microbiol.">
        <title>Pontiella agarivorans sp. nov., a novel marine anaerobic bacterium capable of degrading macroalgal polysaccharides and fixing nitrogen.</title>
        <authorList>
            <person name="Liu N."/>
            <person name="Kivenson V."/>
            <person name="Peng X."/>
            <person name="Cui Z."/>
            <person name="Lankiewicz T.S."/>
            <person name="Gosselin K.M."/>
            <person name="English C.J."/>
            <person name="Blair E.M."/>
            <person name="O'Malley M.A."/>
            <person name="Valentine D.L."/>
        </authorList>
    </citation>
    <scope>NUCLEOTIDE SEQUENCE [LARGE SCALE GENOMIC DNA]</scope>
    <source>
        <strain evidence="2 3">NLcol2</strain>
    </source>
</reference>
<evidence type="ECO:0008006" key="4">
    <source>
        <dbReference type="Google" id="ProtNLM"/>
    </source>
</evidence>
<evidence type="ECO:0000313" key="3">
    <source>
        <dbReference type="Proteomes" id="UP001290861"/>
    </source>
</evidence>
<dbReference type="RefSeq" id="WP_322608054.1">
    <property type="nucleotide sequence ID" value="NZ_JARVCO010000007.1"/>
</dbReference>
<dbReference type="SUPFAM" id="SSF51126">
    <property type="entry name" value="Pectin lyase-like"/>
    <property type="match status" value="1"/>
</dbReference>
<dbReference type="Proteomes" id="UP001290861">
    <property type="component" value="Unassembled WGS sequence"/>
</dbReference>
<proteinExistence type="predicted"/>
<comment type="caution">
    <text evidence="2">The sequence shown here is derived from an EMBL/GenBank/DDBJ whole genome shotgun (WGS) entry which is preliminary data.</text>
</comment>
<gene>
    <name evidence="2" type="ORF">P9H32_06395</name>
</gene>
<accession>A0ABU5MWC6</accession>
<keyword evidence="1" id="KW-0732">Signal</keyword>
<feature type="chain" id="PRO_5047102012" description="Right handed beta helix domain-containing protein" evidence="1">
    <location>
        <begin position="26"/>
        <end position="571"/>
    </location>
</feature>
<evidence type="ECO:0000256" key="1">
    <source>
        <dbReference type="SAM" id="SignalP"/>
    </source>
</evidence>
<protein>
    <recommendedName>
        <fullName evidence="4">Right handed beta helix domain-containing protein</fullName>
    </recommendedName>
</protein>
<organism evidence="2 3">
    <name type="scientific">Pontiella agarivorans</name>
    <dbReference type="NCBI Taxonomy" id="3038953"/>
    <lineage>
        <taxon>Bacteria</taxon>
        <taxon>Pseudomonadati</taxon>
        <taxon>Kiritimatiellota</taxon>
        <taxon>Kiritimatiellia</taxon>
        <taxon>Kiritimatiellales</taxon>
        <taxon>Pontiellaceae</taxon>
        <taxon>Pontiella</taxon>
    </lineage>
</organism>
<name>A0ABU5MWC6_9BACT</name>
<keyword evidence="3" id="KW-1185">Reference proteome</keyword>
<dbReference type="InterPro" id="IPR011050">
    <property type="entry name" value="Pectin_lyase_fold/virulence"/>
</dbReference>
<dbReference type="EMBL" id="JARVCO010000007">
    <property type="protein sequence ID" value="MDZ8118256.1"/>
    <property type="molecule type" value="Genomic_DNA"/>
</dbReference>
<sequence>MKAFSCHPVIVCMTAAILLPLSSLAATNTVTTLTDEDNGNLNPANGSGTSLREAINHSASGDTIVFDIGGTNDTIQLTNTLTIGKSLTIDGTLPTHAPAVADAMTTGYGDGYAYDDEPRRILLDAGHQFRLLNIDAPSALTVQLRNMILSKGYDPGHGAALNVTYLSSVVLDKVWLIYNLTDGYGSAHVDGTLELNGCRLKYNEAYGGGGLAVNSSGSVRVRDTRFSSNTAVYGGAVINYGQTEFSGSRFSRNTASFGGGLYSGYGILSINRSAFRRNAALSSGALLAESTTSTISNTTFSSNVATNSIGAVGFYNGDSRICNSTFSGNLADQKIIRAESGDFHMNHVTVASNTVSSGPEIEHLTGTASISNSVIDKIGVLAGTFSLGNNHIGTDHGLSLLIRYNPDHRVHVPLPGSPLIGSAGSSSLTTDQLGTQRAMPATIGAVDYGTNLLAGIWSKDVDGSGKPFGQVWSTSPDYPADTGNFRLAVSTNTIVRLTLNPDAISNVSYRVNRADNLSSETWSEVASYDASMGLMSNLMVYAVSNHFEIEYIDDVNDEEYYNLSFKLNLGL</sequence>
<dbReference type="PANTHER" id="PTHR11319">
    <property type="entry name" value="G PROTEIN-COUPLED RECEPTOR-RELATED"/>
    <property type="match status" value="1"/>
</dbReference>
<evidence type="ECO:0000313" key="2">
    <source>
        <dbReference type="EMBL" id="MDZ8118256.1"/>
    </source>
</evidence>
<feature type="signal peptide" evidence="1">
    <location>
        <begin position="1"/>
        <end position="25"/>
    </location>
</feature>
<dbReference type="PANTHER" id="PTHR11319:SF35">
    <property type="entry name" value="OUTER MEMBRANE PROTEIN PMPC-RELATED"/>
    <property type="match status" value="1"/>
</dbReference>